<evidence type="ECO:0000313" key="3">
    <source>
        <dbReference type="WBParaSite" id="SCUD_0002190201-mRNA-1"/>
    </source>
</evidence>
<sequence>MKLIKKIHAHENIVVSDLTGYLDSSSHKSDGQYGCLRRNDGSNMNSMSLDTMNNASNDILPYFKQPKHSQQFLKSPISTSGLIHHPDSTAHYRWYSNVNVSFTNPHFTNISNNDCINNIMNQSLHFQPNWSKNHSSHEGIYDFAHSQQYFIPMNEMAKKSNNNYDNQITVINDNNLLNAYSYRNSKCFWSGLEIPTNNHEDKDFSGGTPTPIDNLLNITTQEQDIINDISNPTATRPLRLPLAIPELLTISATTAGSGDTQVSYFHGLRILLNNLIILFVFHIQFCRSLDLP</sequence>
<accession>A0A183L3J1</accession>
<evidence type="ECO:0000313" key="1">
    <source>
        <dbReference type="EMBL" id="VDP76961.1"/>
    </source>
</evidence>
<dbReference type="Proteomes" id="UP000279833">
    <property type="component" value="Unassembled WGS sequence"/>
</dbReference>
<reference evidence="1 2" key="2">
    <citation type="submission" date="2018-11" db="EMBL/GenBank/DDBJ databases">
        <authorList>
            <consortium name="Pathogen Informatics"/>
        </authorList>
    </citation>
    <scope>NUCLEOTIDE SEQUENCE [LARGE SCALE GENOMIC DNA]</scope>
    <source>
        <strain evidence="1">Dakar</strain>
        <strain evidence="2">Dakar, Senegal</strain>
    </source>
</reference>
<dbReference type="AlphaFoldDB" id="A0A183L3J1"/>
<reference evidence="3" key="1">
    <citation type="submission" date="2016-06" db="UniProtKB">
        <authorList>
            <consortium name="WormBaseParasite"/>
        </authorList>
    </citation>
    <scope>IDENTIFICATION</scope>
</reference>
<gene>
    <name evidence="1" type="ORF">SCUD_LOCUS21899</name>
</gene>
<dbReference type="EMBL" id="UZAK01047756">
    <property type="protein sequence ID" value="VDP76961.1"/>
    <property type="molecule type" value="Genomic_DNA"/>
</dbReference>
<proteinExistence type="predicted"/>
<dbReference type="STRING" id="6186.A0A183L3J1"/>
<evidence type="ECO:0000313" key="2">
    <source>
        <dbReference type="Proteomes" id="UP000279833"/>
    </source>
</evidence>
<organism evidence="3">
    <name type="scientific">Schistosoma curassoni</name>
    <dbReference type="NCBI Taxonomy" id="6186"/>
    <lineage>
        <taxon>Eukaryota</taxon>
        <taxon>Metazoa</taxon>
        <taxon>Spiralia</taxon>
        <taxon>Lophotrochozoa</taxon>
        <taxon>Platyhelminthes</taxon>
        <taxon>Trematoda</taxon>
        <taxon>Digenea</taxon>
        <taxon>Strigeidida</taxon>
        <taxon>Schistosomatoidea</taxon>
        <taxon>Schistosomatidae</taxon>
        <taxon>Schistosoma</taxon>
    </lineage>
</organism>
<name>A0A183L3J1_9TREM</name>
<dbReference type="WBParaSite" id="SCUD_0002190201-mRNA-1">
    <property type="protein sequence ID" value="SCUD_0002190201-mRNA-1"/>
    <property type="gene ID" value="SCUD_0002190201"/>
</dbReference>
<protein>
    <submittedName>
        <fullName evidence="3">GATA zinc finger domain-containing protein 14-like</fullName>
    </submittedName>
</protein>
<keyword evidence="2" id="KW-1185">Reference proteome</keyword>